<dbReference type="KEGG" id="bav:BAV2377"/>
<feature type="transmembrane region" description="Helical" evidence="1">
    <location>
        <begin position="77"/>
        <end position="96"/>
    </location>
</feature>
<evidence type="ECO:0000313" key="3">
    <source>
        <dbReference type="EMBL" id="CAJ49987.1"/>
    </source>
</evidence>
<gene>
    <name evidence="3" type="ordered locus">BAV2377</name>
</gene>
<reference evidence="3 4" key="1">
    <citation type="journal article" date="2006" name="J. Bacteriol.">
        <title>Comparison of the genome sequence of the poultry pathogen Bordetella avium with those of B. bronchiseptica, B. pertussis, and B. parapertussis reveals extensive diversity in surface structures associated with host interaction.</title>
        <authorList>
            <person name="Sebaihia M."/>
            <person name="Preston A."/>
            <person name="Maskell D.J."/>
            <person name="Kuzmiak H."/>
            <person name="Connell T.D."/>
            <person name="King N.D."/>
            <person name="Orndorff P.E."/>
            <person name="Miyamoto D.M."/>
            <person name="Thomson N.R."/>
            <person name="Harris D."/>
            <person name="Goble A."/>
            <person name="Lord A."/>
            <person name="Murphy L."/>
            <person name="Quail M.A."/>
            <person name="Rutter S."/>
            <person name="Squares R."/>
            <person name="Squares S."/>
            <person name="Woodward J."/>
            <person name="Parkhill J."/>
            <person name="Temple L.M."/>
        </authorList>
    </citation>
    <scope>NUCLEOTIDE SEQUENCE [LARGE SCALE GENOMIC DNA]</scope>
    <source>
        <strain evidence="3 4">197N</strain>
    </source>
</reference>
<keyword evidence="4" id="KW-1185">Reference proteome</keyword>
<dbReference type="InterPro" id="IPR025588">
    <property type="entry name" value="YcxB-like_C"/>
</dbReference>
<keyword evidence="1" id="KW-1133">Transmembrane helix</keyword>
<accession>Q2KY11</accession>
<dbReference type="STRING" id="360910.BAV2377"/>
<dbReference type="RefSeq" id="WP_012418038.1">
    <property type="nucleotide sequence ID" value="NC_010645.1"/>
</dbReference>
<protein>
    <submittedName>
        <fullName evidence="3">Membrane protein</fullName>
    </submittedName>
</protein>
<keyword evidence="1" id="KW-0812">Transmembrane</keyword>
<keyword evidence="1" id="KW-0472">Membrane</keyword>
<feature type="domain" description="YcxB-like C-terminal" evidence="2">
    <location>
        <begin position="124"/>
        <end position="183"/>
    </location>
</feature>
<dbReference type="Pfam" id="PF14317">
    <property type="entry name" value="YcxB"/>
    <property type="match status" value="1"/>
</dbReference>
<dbReference type="GeneID" id="92934448"/>
<evidence type="ECO:0000259" key="2">
    <source>
        <dbReference type="Pfam" id="PF14317"/>
    </source>
</evidence>
<sequence length="195" mass="21964">MSADKTVSLQVDLTLQDYEDFVSYAHRRAPLKRRRLRGHLRFAATILVGLLLLAVARTRDAEGHMDWAAAMPTFLEWAVVAIVVLALLSLSFERLIPALGRSNVRRALKQAPENPFLGRHRLDFSAEGVRDTGERETGSLPWDLVRDAEETEEYLFLFIAPLQGVIIPKRGQREEDLQAVRAVMRTYVPNAGLSS</sequence>
<dbReference type="OrthoDB" id="8655238at2"/>
<dbReference type="Proteomes" id="UP000001977">
    <property type="component" value="Chromosome"/>
</dbReference>
<dbReference type="HOGENOM" id="CLU_1357995_0_0_4"/>
<dbReference type="eggNOG" id="ENOG5032W40">
    <property type="taxonomic scope" value="Bacteria"/>
</dbReference>
<dbReference type="EMBL" id="AM167904">
    <property type="protein sequence ID" value="CAJ49987.1"/>
    <property type="molecule type" value="Genomic_DNA"/>
</dbReference>
<proteinExistence type="predicted"/>
<organism evidence="3 4">
    <name type="scientific">Bordetella avium (strain 197N)</name>
    <dbReference type="NCBI Taxonomy" id="360910"/>
    <lineage>
        <taxon>Bacteria</taxon>
        <taxon>Pseudomonadati</taxon>
        <taxon>Pseudomonadota</taxon>
        <taxon>Betaproteobacteria</taxon>
        <taxon>Burkholderiales</taxon>
        <taxon>Alcaligenaceae</taxon>
        <taxon>Bordetella</taxon>
    </lineage>
</organism>
<dbReference type="AlphaFoldDB" id="Q2KY11"/>
<name>Q2KY11_BORA1</name>
<evidence type="ECO:0000313" key="4">
    <source>
        <dbReference type="Proteomes" id="UP000001977"/>
    </source>
</evidence>
<feature type="transmembrane region" description="Helical" evidence="1">
    <location>
        <begin position="38"/>
        <end position="57"/>
    </location>
</feature>
<evidence type="ECO:0000256" key="1">
    <source>
        <dbReference type="SAM" id="Phobius"/>
    </source>
</evidence>